<dbReference type="EMBL" id="JAULSN010000002">
    <property type="protein sequence ID" value="KAK3380212.1"/>
    <property type="molecule type" value="Genomic_DNA"/>
</dbReference>
<protein>
    <recommendedName>
        <fullName evidence="2">SWR1-complex protein 5</fullName>
    </recommendedName>
</protein>
<feature type="compositionally biased region" description="Polar residues" evidence="3">
    <location>
        <begin position="144"/>
        <end position="157"/>
    </location>
</feature>
<feature type="domain" description="BCNT-C" evidence="4">
    <location>
        <begin position="272"/>
        <end position="352"/>
    </location>
</feature>
<dbReference type="GO" id="GO:0000812">
    <property type="term" value="C:Swr1 complex"/>
    <property type="evidence" value="ECO:0007669"/>
    <property type="project" value="TreeGrafter"/>
</dbReference>
<name>A0AAE0TU65_9PEZI</name>
<evidence type="ECO:0000256" key="1">
    <source>
        <dbReference type="ARBA" id="ARBA00010465"/>
    </source>
</evidence>
<proteinExistence type="inferred from homology"/>
<gene>
    <name evidence="5" type="ORF">B0T24DRAFT_186403</name>
</gene>
<accession>A0AAE0TU65</accession>
<evidence type="ECO:0000256" key="2">
    <source>
        <dbReference type="ARBA" id="ARBA00019138"/>
    </source>
</evidence>
<comment type="caution">
    <text evidence="5">The sequence shown here is derived from an EMBL/GenBank/DDBJ whole genome shotgun (WGS) entry which is preliminary data.</text>
</comment>
<dbReference type="AlphaFoldDB" id="A0AAE0TU65"/>
<comment type="similarity">
    <text evidence="1">Belongs to the SWC5 family.</text>
</comment>
<dbReference type="PANTHER" id="PTHR48407:SF1">
    <property type="entry name" value="CRANIOFACIAL DEVELOPMENT PROTEIN 1"/>
    <property type="match status" value="1"/>
</dbReference>
<feature type="compositionally biased region" description="Acidic residues" evidence="3">
    <location>
        <begin position="1"/>
        <end position="21"/>
    </location>
</feature>
<evidence type="ECO:0000313" key="6">
    <source>
        <dbReference type="Proteomes" id="UP001287356"/>
    </source>
</evidence>
<organism evidence="5 6">
    <name type="scientific">Lasiosphaeria ovina</name>
    <dbReference type="NCBI Taxonomy" id="92902"/>
    <lineage>
        <taxon>Eukaryota</taxon>
        <taxon>Fungi</taxon>
        <taxon>Dikarya</taxon>
        <taxon>Ascomycota</taxon>
        <taxon>Pezizomycotina</taxon>
        <taxon>Sordariomycetes</taxon>
        <taxon>Sordariomycetidae</taxon>
        <taxon>Sordariales</taxon>
        <taxon>Lasiosphaeriaceae</taxon>
        <taxon>Lasiosphaeria</taxon>
    </lineage>
</organism>
<dbReference type="Pfam" id="PF07572">
    <property type="entry name" value="BCNT"/>
    <property type="match status" value="1"/>
</dbReference>
<dbReference type="PANTHER" id="PTHR48407">
    <property type="entry name" value="CRANIOFACIAL DEVELOPMENT PROTEIN 1"/>
    <property type="match status" value="1"/>
</dbReference>
<evidence type="ECO:0000256" key="3">
    <source>
        <dbReference type="SAM" id="MobiDB-lite"/>
    </source>
</evidence>
<sequence>MPPAIDPEESDDYASEEDPDFNVDGSPKNYSSGSEDEGDDEAAPSGKSTAPVKRQRQAGDSDGEAEDAGFENSGDEAIIQKGKKRRKKPKANDGAAVDDDKGGDGGLIKTRSMRAAEKIERKTAAVSGLVTVDVEALWTQMIGSSTTHPQPSEQQGGSRADATAVEPANDDTLKVPAAPQVVAPGEADKQAGLIRIKRTYNFAGKVHTEEKLVPRDSAEARLYLASLGENGNAEAILAESLSSPKRIPKKAFRSAFEPIIIDQFLQRSDLNLGMSVRLRARDLANEANAKKLNTVEKSRMDWAGFVDKEGIKDELDLAGKSKDSFAARQDFLARSEAKRDEDARRARLAGKT</sequence>
<dbReference type="PROSITE" id="PS51279">
    <property type="entry name" value="BCNT_C"/>
    <property type="match status" value="1"/>
</dbReference>
<reference evidence="5" key="2">
    <citation type="submission" date="2023-06" db="EMBL/GenBank/DDBJ databases">
        <authorList>
            <consortium name="Lawrence Berkeley National Laboratory"/>
            <person name="Haridas S."/>
            <person name="Hensen N."/>
            <person name="Bonometti L."/>
            <person name="Westerberg I."/>
            <person name="Brannstrom I.O."/>
            <person name="Guillou S."/>
            <person name="Cros-Aarteil S."/>
            <person name="Calhoun S."/>
            <person name="Kuo A."/>
            <person name="Mondo S."/>
            <person name="Pangilinan J."/>
            <person name="Riley R."/>
            <person name="Labutti K."/>
            <person name="Andreopoulos B."/>
            <person name="Lipzen A."/>
            <person name="Chen C."/>
            <person name="Yanf M."/>
            <person name="Daum C."/>
            <person name="Ng V."/>
            <person name="Clum A."/>
            <person name="Steindorff A."/>
            <person name="Ohm R."/>
            <person name="Martin F."/>
            <person name="Silar P."/>
            <person name="Natvig D."/>
            <person name="Lalanne C."/>
            <person name="Gautier V."/>
            <person name="Ament-Velasquez S.L."/>
            <person name="Kruys A."/>
            <person name="Hutchinson M.I."/>
            <person name="Powell A.J."/>
            <person name="Barry K."/>
            <person name="Miller A.N."/>
            <person name="Grigoriev I.V."/>
            <person name="Debuchy R."/>
            <person name="Gladieux P."/>
            <person name="Thoren M.H."/>
            <person name="Johannesson H."/>
        </authorList>
    </citation>
    <scope>NUCLEOTIDE SEQUENCE</scope>
    <source>
        <strain evidence="5">CBS 958.72</strain>
    </source>
</reference>
<dbReference type="InterPro" id="IPR011421">
    <property type="entry name" value="BCNT-C"/>
</dbReference>
<evidence type="ECO:0000259" key="4">
    <source>
        <dbReference type="PROSITE" id="PS51279"/>
    </source>
</evidence>
<evidence type="ECO:0000313" key="5">
    <source>
        <dbReference type="EMBL" id="KAK3380212.1"/>
    </source>
</evidence>
<keyword evidence="6" id="KW-1185">Reference proteome</keyword>
<dbReference type="Proteomes" id="UP001287356">
    <property type="component" value="Unassembled WGS sequence"/>
</dbReference>
<feature type="region of interest" description="Disordered" evidence="3">
    <location>
        <begin position="1"/>
        <end position="110"/>
    </location>
</feature>
<feature type="region of interest" description="Disordered" evidence="3">
    <location>
        <begin position="144"/>
        <end position="168"/>
    </location>
</feature>
<dbReference type="InterPro" id="IPR027124">
    <property type="entry name" value="Swc5/CFDP1/2"/>
</dbReference>
<reference evidence="5" key="1">
    <citation type="journal article" date="2023" name="Mol. Phylogenet. Evol.">
        <title>Genome-scale phylogeny and comparative genomics of the fungal order Sordariales.</title>
        <authorList>
            <person name="Hensen N."/>
            <person name="Bonometti L."/>
            <person name="Westerberg I."/>
            <person name="Brannstrom I.O."/>
            <person name="Guillou S."/>
            <person name="Cros-Aarteil S."/>
            <person name="Calhoun S."/>
            <person name="Haridas S."/>
            <person name="Kuo A."/>
            <person name="Mondo S."/>
            <person name="Pangilinan J."/>
            <person name="Riley R."/>
            <person name="LaButti K."/>
            <person name="Andreopoulos B."/>
            <person name="Lipzen A."/>
            <person name="Chen C."/>
            <person name="Yan M."/>
            <person name="Daum C."/>
            <person name="Ng V."/>
            <person name="Clum A."/>
            <person name="Steindorff A."/>
            <person name="Ohm R.A."/>
            <person name="Martin F."/>
            <person name="Silar P."/>
            <person name="Natvig D.O."/>
            <person name="Lalanne C."/>
            <person name="Gautier V."/>
            <person name="Ament-Velasquez S.L."/>
            <person name="Kruys A."/>
            <person name="Hutchinson M.I."/>
            <person name="Powell A.J."/>
            <person name="Barry K."/>
            <person name="Miller A.N."/>
            <person name="Grigoriev I.V."/>
            <person name="Debuchy R."/>
            <person name="Gladieux P."/>
            <person name="Hiltunen Thoren M."/>
            <person name="Johannesson H."/>
        </authorList>
    </citation>
    <scope>NUCLEOTIDE SEQUENCE</scope>
    <source>
        <strain evidence="5">CBS 958.72</strain>
    </source>
</reference>